<feature type="transmembrane region" description="Helical" evidence="6">
    <location>
        <begin position="77"/>
        <end position="97"/>
    </location>
</feature>
<organism evidence="8 9">
    <name type="scientific">Hydra vulgaris</name>
    <name type="common">Hydra</name>
    <name type="synonym">Hydra attenuata</name>
    <dbReference type="NCBI Taxonomy" id="6087"/>
    <lineage>
        <taxon>Eukaryota</taxon>
        <taxon>Metazoa</taxon>
        <taxon>Cnidaria</taxon>
        <taxon>Hydrozoa</taxon>
        <taxon>Hydroidolina</taxon>
        <taxon>Anthoathecata</taxon>
        <taxon>Aplanulata</taxon>
        <taxon>Hydridae</taxon>
        <taxon>Hydra</taxon>
    </lineage>
</organism>
<comment type="subcellular location">
    <subcellularLocation>
        <location evidence="1">Membrane</location>
        <topology evidence="1">Multi-pass membrane protein</topology>
    </subcellularLocation>
</comment>
<evidence type="ECO:0000313" key="8">
    <source>
        <dbReference type="Proteomes" id="UP001652625"/>
    </source>
</evidence>
<dbReference type="GeneID" id="124815012"/>
<feature type="transmembrane region" description="Helical" evidence="6">
    <location>
        <begin position="294"/>
        <end position="314"/>
    </location>
</feature>
<dbReference type="Proteomes" id="UP001652625">
    <property type="component" value="Chromosome 06"/>
</dbReference>
<dbReference type="InterPro" id="IPR036259">
    <property type="entry name" value="MFS_trans_sf"/>
</dbReference>
<reference evidence="9" key="1">
    <citation type="submission" date="2025-08" db="UniProtKB">
        <authorList>
            <consortium name="RefSeq"/>
        </authorList>
    </citation>
    <scope>IDENTIFICATION</scope>
</reference>
<evidence type="ECO:0000256" key="2">
    <source>
        <dbReference type="ARBA" id="ARBA00005241"/>
    </source>
</evidence>
<feature type="transmembrane region" description="Helical" evidence="6">
    <location>
        <begin position="212"/>
        <end position="230"/>
    </location>
</feature>
<dbReference type="SUPFAM" id="SSF103473">
    <property type="entry name" value="MFS general substrate transporter"/>
    <property type="match status" value="1"/>
</dbReference>
<keyword evidence="4 6" id="KW-1133">Transmembrane helix</keyword>
<evidence type="ECO:0000313" key="9">
    <source>
        <dbReference type="RefSeq" id="XP_065655335.1"/>
    </source>
</evidence>
<dbReference type="InterPro" id="IPR051717">
    <property type="entry name" value="MFS_MFSD6"/>
</dbReference>
<dbReference type="Gene3D" id="1.20.1250.20">
    <property type="entry name" value="MFS general substrate transporter like domains"/>
    <property type="match status" value="2"/>
</dbReference>
<feature type="transmembrane region" description="Helical" evidence="6">
    <location>
        <begin position="104"/>
        <end position="125"/>
    </location>
</feature>
<feature type="transmembrane region" description="Helical" evidence="6">
    <location>
        <begin position="424"/>
        <end position="444"/>
    </location>
</feature>
<evidence type="ECO:0000256" key="4">
    <source>
        <dbReference type="ARBA" id="ARBA00022989"/>
    </source>
</evidence>
<feature type="transmembrane region" description="Helical" evidence="6">
    <location>
        <begin position="326"/>
        <end position="344"/>
    </location>
</feature>
<feature type="transmembrane region" description="Helical" evidence="6">
    <location>
        <begin position="46"/>
        <end position="71"/>
    </location>
</feature>
<evidence type="ECO:0000256" key="5">
    <source>
        <dbReference type="ARBA" id="ARBA00023136"/>
    </source>
</evidence>
<keyword evidence="5 6" id="KW-0472">Membrane</keyword>
<dbReference type="PANTHER" id="PTHR16172:SF41">
    <property type="entry name" value="MAJOR FACILITATOR SUPERFAMILY DOMAIN-CONTAINING PROTEIN 6-LIKE"/>
    <property type="match status" value="1"/>
</dbReference>
<sequence>MISNTTFETSKDSDLPLNSVNRKSEKNFNDPSMWYYIDKGMIPAKLTYFFTGLERSSIAPYLAMFLVSIGLNLKQVGYVFSFSYAGLMLGSVFWGVIADKTRAYRVLLSILYFFFVLITLSIPLVSAKIGEKEKNQCPLLLSKCCFNSTMNFSTSKTSKDNVSVSSSTMTIVMATLGFLVFSFGGSIYSYNDAGVIWKIKMSTKKRDYGRQYMFLNIGFSFGALISGQVMNIFPKVDLSCYFAVFCVNIVFIIASCICSQYLYKNTNISSQKEIRSNSFQKDLFKTLSNFEVDLFLLTTFVNGLLYSIYLSYFFLFMKEIKSTDLLVGLTVAFGSTSGMIINFFNEVIIKLFRGTFNTMIMCTFLWSVRYFIFYFLKNPWLIIPLQLTLHGLNLSLFLSVKSIHLKKKAPISIHNTMFGIVQSLYSGVSMIVGSFVGGQLYFGYGARITFLYSCFFALGWTSFLTVYIIAIKIWKINVGKKPNSVCQVNTSINISNENTKF</sequence>
<name>A0ABM4C1B5_HYDVU</name>
<feature type="transmembrane region" description="Helical" evidence="6">
    <location>
        <begin position="450"/>
        <end position="471"/>
    </location>
</feature>
<keyword evidence="3 6" id="KW-0812">Transmembrane</keyword>
<dbReference type="PANTHER" id="PTHR16172">
    <property type="entry name" value="MAJOR FACILITATOR SUPERFAMILY DOMAIN-CONTAINING PROTEIN 6-LIKE"/>
    <property type="match status" value="1"/>
</dbReference>
<feature type="domain" description="Major facilitator superfamily associated" evidence="7">
    <location>
        <begin position="45"/>
        <end position="451"/>
    </location>
</feature>
<feature type="transmembrane region" description="Helical" evidence="6">
    <location>
        <begin position="242"/>
        <end position="263"/>
    </location>
</feature>
<gene>
    <name evidence="9" type="primary">LOC124815012</name>
</gene>
<feature type="transmembrane region" description="Helical" evidence="6">
    <location>
        <begin position="382"/>
        <end position="403"/>
    </location>
</feature>
<evidence type="ECO:0000256" key="1">
    <source>
        <dbReference type="ARBA" id="ARBA00004141"/>
    </source>
</evidence>
<proteinExistence type="inferred from homology"/>
<evidence type="ECO:0000256" key="6">
    <source>
        <dbReference type="SAM" id="Phobius"/>
    </source>
</evidence>
<accession>A0ABM4C1B5</accession>
<dbReference type="Pfam" id="PF12832">
    <property type="entry name" value="MFS_1_like"/>
    <property type="match status" value="1"/>
</dbReference>
<feature type="transmembrane region" description="Helical" evidence="6">
    <location>
        <begin position="356"/>
        <end position="376"/>
    </location>
</feature>
<evidence type="ECO:0000256" key="3">
    <source>
        <dbReference type="ARBA" id="ARBA00022692"/>
    </source>
</evidence>
<evidence type="ECO:0000259" key="7">
    <source>
        <dbReference type="Pfam" id="PF12832"/>
    </source>
</evidence>
<dbReference type="RefSeq" id="XP_065655335.1">
    <property type="nucleotide sequence ID" value="XM_065799263.1"/>
</dbReference>
<feature type="transmembrane region" description="Helical" evidence="6">
    <location>
        <begin position="171"/>
        <end position="191"/>
    </location>
</feature>
<keyword evidence="8" id="KW-1185">Reference proteome</keyword>
<comment type="similarity">
    <text evidence="2">Belongs to the major facilitator superfamily. MFSD6 family.</text>
</comment>
<dbReference type="InterPro" id="IPR024989">
    <property type="entry name" value="MFS_assoc_dom"/>
</dbReference>
<protein>
    <submittedName>
        <fullName evidence="9">Major facilitator superfamily domain-containing protein 6</fullName>
    </submittedName>
</protein>